<dbReference type="EMBL" id="BNJG01000006">
    <property type="protein sequence ID" value="GHO60830.1"/>
    <property type="molecule type" value="Genomic_DNA"/>
</dbReference>
<proteinExistence type="predicted"/>
<keyword evidence="6" id="KW-1185">Reference proteome</keyword>
<name>A0ABQ3V876_9CHLR</name>
<dbReference type="InterPro" id="IPR036097">
    <property type="entry name" value="HisK_dim/P_sf"/>
</dbReference>
<evidence type="ECO:0000259" key="4">
    <source>
        <dbReference type="SMART" id="SM00388"/>
    </source>
</evidence>
<reference evidence="5 6" key="1">
    <citation type="journal article" date="2021" name="Int. J. Syst. Evol. Microbiol.">
        <title>Reticulibacter mediterranei gen. nov., sp. nov., within the new family Reticulibacteraceae fam. nov., and Ktedonospora formicarum gen. nov., sp. nov., Ktedonobacter robiniae sp. nov., Dictyobacter formicarum sp. nov. and Dictyobacter arantiisoli sp. nov., belonging to the class Ktedonobacteria.</title>
        <authorList>
            <person name="Yabe S."/>
            <person name="Zheng Y."/>
            <person name="Wang C.M."/>
            <person name="Sakai Y."/>
            <person name="Abe K."/>
            <person name="Yokota A."/>
            <person name="Donadio S."/>
            <person name="Cavaletti L."/>
            <person name="Monciardini P."/>
        </authorList>
    </citation>
    <scope>NUCLEOTIDE SEQUENCE [LARGE SCALE GENOMIC DNA]</scope>
    <source>
        <strain evidence="5 6">SOSP1-30</strain>
    </source>
</reference>
<dbReference type="InterPro" id="IPR029016">
    <property type="entry name" value="GAF-like_dom_sf"/>
</dbReference>
<dbReference type="PANTHER" id="PTHR45569:SF1">
    <property type="entry name" value="SENSOR PROTEIN KDPD"/>
    <property type="match status" value="1"/>
</dbReference>
<feature type="domain" description="GAF" evidence="3">
    <location>
        <begin position="26"/>
        <end position="177"/>
    </location>
</feature>
<evidence type="ECO:0000259" key="3">
    <source>
        <dbReference type="SMART" id="SM00065"/>
    </source>
</evidence>
<evidence type="ECO:0000313" key="5">
    <source>
        <dbReference type="EMBL" id="GHO60830.1"/>
    </source>
</evidence>
<protein>
    <recommendedName>
        <fullName evidence="2">histidine kinase</fullName>
        <ecNumber evidence="2">2.7.13.3</ecNumber>
    </recommendedName>
</protein>
<comment type="caution">
    <text evidence="5">The sequence shown here is derived from an EMBL/GenBank/DDBJ whole genome shotgun (WGS) entry which is preliminary data.</text>
</comment>
<evidence type="ECO:0000256" key="1">
    <source>
        <dbReference type="ARBA" id="ARBA00000085"/>
    </source>
</evidence>
<dbReference type="PANTHER" id="PTHR45569">
    <property type="entry name" value="SENSOR PROTEIN KDPD"/>
    <property type="match status" value="1"/>
</dbReference>
<dbReference type="CDD" id="cd00082">
    <property type="entry name" value="HisKA"/>
    <property type="match status" value="1"/>
</dbReference>
<organism evidence="5 6">
    <name type="scientific">Ktedonobacter robiniae</name>
    <dbReference type="NCBI Taxonomy" id="2778365"/>
    <lineage>
        <taxon>Bacteria</taxon>
        <taxon>Bacillati</taxon>
        <taxon>Chloroflexota</taxon>
        <taxon>Ktedonobacteria</taxon>
        <taxon>Ktedonobacterales</taxon>
        <taxon>Ktedonobacteraceae</taxon>
        <taxon>Ktedonobacter</taxon>
    </lineage>
</organism>
<dbReference type="SUPFAM" id="SSF55781">
    <property type="entry name" value="GAF domain-like"/>
    <property type="match status" value="1"/>
</dbReference>
<dbReference type="EC" id="2.7.13.3" evidence="2"/>
<dbReference type="SUPFAM" id="SSF47384">
    <property type="entry name" value="Homodimeric domain of signal transducing histidine kinase"/>
    <property type="match status" value="1"/>
</dbReference>
<dbReference type="SMART" id="SM00065">
    <property type="entry name" value="GAF"/>
    <property type="match status" value="1"/>
</dbReference>
<dbReference type="InterPro" id="IPR003661">
    <property type="entry name" value="HisK_dim/P_dom"/>
</dbReference>
<sequence length="298" mass="33241">MLSEHVSKHESLLSTLQWLLELPATSVGNTLHQSAQLVAAVLHAEKVDTFLYDPTTESLVAYGTSQTPMGAKQQALGLDRLPLALGGRAVEVYQTGQPYWSGQVQRDPAELPGMKEDLGIKSEILVPLSADGTLRGVVLVSSSAEQHFTEEDLHFLEAVTHWIGVVMHRAELVEQQTHEAMVQAHRLAAEEILTVMAHDLGNMLTPIKGRLDLLERRARREGQVAYERELLIIKQCVVRVRRLMTDLLDVARFRQGLFTLDVQAFDLVEMLSDMVSIWSTPEHAIQLHAPDHLSSQQI</sequence>
<evidence type="ECO:0000256" key="2">
    <source>
        <dbReference type="ARBA" id="ARBA00012438"/>
    </source>
</evidence>
<dbReference type="Pfam" id="PF13185">
    <property type="entry name" value="GAF_2"/>
    <property type="match status" value="1"/>
</dbReference>
<feature type="domain" description="Signal transduction histidine kinase dimerisation/phosphoacceptor" evidence="4">
    <location>
        <begin position="188"/>
        <end position="256"/>
    </location>
</feature>
<dbReference type="InterPro" id="IPR003018">
    <property type="entry name" value="GAF"/>
</dbReference>
<accession>A0ABQ3V876</accession>
<dbReference type="RefSeq" id="WP_201376852.1">
    <property type="nucleotide sequence ID" value="NZ_BNJG01000006.1"/>
</dbReference>
<dbReference type="Gene3D" id="1.10.287.130">
    <property type="match status" value="1"/>
</dbReference>
<evidence type="ECO:0000313" key="6">
    <source>
        <dbReference type="Proteomes" id="UP000654345"/>
    </source>
</evidence>
<dbReference type="Pfam" id="PF00512">
    <property type="entry name" value="HisKA"/>
    <property type="match status" value="1"/>
</dbReference>
<comment type="catalytic activity">
    <reaction evidence="1">
        <text>ATP + protein L-histidine = ADP + protein N-phospho-L-histidine.</text>
        <dbReference type="EC" id="2.7.13.3"/>
    </reaction>
</comment>
<dbReference type="InterPro" id="IPR052023">
    <property type="entry name" value="Histidine_kinase_KdpD"/>
</dbReference>
<dbReference type="SMART" id="SM00388">
    <property type="entry name" value="HisKA"/>
    <property type="match status" value="1"/>
</dbReference>
<dbReference type="Proteomes" id="UP000654345">
    <property type="component" value="Unassembled WGS sequence"/>
</dbReference>
<dbReference type="Gene3D" id="3.30.450.40">
    <property type="match status" value="1"/>
</dbReference>
<gene>
    <name evidence="5" type="ORF">KSB_93050</name>
</gene>